<accession>A0A8J8SVT1</accession>
<gene>
    <name evidence="1" type="ORF">FGO68_gene11051</name>
</gene>
<protein>
    <submittedName>
        <fullName evidence="1">Uncharacterized protein</fullName>
    </submittedName>
</protein>
<comment type="caution">
    <text evidence="1">The sequence shown here is derived from an EMBL/GenBank/DDBJ whole genome shotgun (WGS) entry which is preliminary data.</text>
</comment>
<proteinExistence type="predicted"/>
<name>A0A8J8SVT1_HALGN</name>
<evidence type="ECO:0000313" key="2">
    <source>
        <dbReference type="Proteomes" id="UP000785679"/>
    </source>
</evidence>
<organism evidence="1 2">
    <name type="scientific">Halteria grandinella</name>
    <dbReference type="NCBI Taxonomy" id="5974"/>
    <lineage>
        <taxon>Eukaryota</taxon>
        <taxon>Sar</taxon>
        <taxon>Alveolata</taxon>
        <taxon>Ciliophora</taxon>
        <taxon>Intramacronucleata</taxon>
        <taxon>Spirotrichea</taxon>
        <taxon>Stichotrichia</taxon>
        <taxon>Sporadotrichida</taxon>
        <taxon>Halteriidae</taxon>
        <taxon>Halteria</taxon>
    </lineage>
</organism>
<reference evidence="1" key="1">
    <citation type="submission" date="2019-06" db="EMBL/GenBank/DDBJ databases">
        <authorList>
            <person name="Zheng W."/>
        </authorList>
    </citation>
    <scope>NUCLEOTIDE SEQUENCE</scope>
    <source>
        <strain evidence="1">QDHG01</strain>
    </source>
</reference>
<evidence type="ECO:0000313" key="1">
    <source>
        <dbReference type="EMBL" id="TNV72141.1"/>
    </source>
</evidence>
<dbReference type="EMBL" id="RRYP01024035">
    <property type="protein sequence ID" value="TNV72141.1"/>
    <property type="molecule type" value="Genomic_DNA"/>
</dbReference>
<dbReference type="AlphaFoldDB" id="A0A8J8SVT1"/>
<dbReference type="Proteomes" id="UP000785679">
    <property type="component" value="Unassembled WGS sequence"/>
</dbReference>
<keyword evidence="2" id="KW-1185">Reference proteome</keyword>
<sequence>MSIRFLPFQWVHTRDISLQKCIMFRRTMGGEIDIFPVDGEIWQITTFCVVTNKNHQGPHYLSGIVSTII</sequence>